<dbReference type="EMBL" id="CP011371">
    <property type="protein sequence ID" value="AKJ27331.1"/>
    <property type="molecule type" value="Genomic_DNA"/>
</dbReference>
<dbReference type="Proteomes" id="UP000035352">
    <property type="component" value="Chromosome"/>
</dbReference>
<evidence type="ECO:0000313" key="1">
    <source>
        <dbReference type="EMBL" id="AKJ27331.1"/>
    </source>
</evidence>
<organism evidence="1 2">
    <name type="scientific">Caldimonas brevitalea</name>
    <dbReference type="NCBI Taxonomy" id="413882"/>
    <lineage>
        <taxon>Bacteria</taxon>
        <taxon>Pseudomonadati</taxon>
        <taxon>Pseudomonadota</taxon>
        <taxon>Betaproteobacteria</taxon>
        <taxon>Burkholderiales</taxon>
        <taxon>Sphaerotilaceae</taxon>
        <taxon>Caldimonas</taxon>
    </lineage>
</organism>
<accession>A0A0G3BIZ2</accession>
<protein>
    <submittedName>
        <fullName evidence="1">Uncharacterized protein</fullName>
    </submittedName>
</protein>
<dbReference type="KEGG" id="pbh:AAW51_0640"/>
<gene>
    <name evidence="1" type="ORF">AAW51_0640</name>
</gene>
<proteinExistence type="predicted"/>
<keyword evidence="2" id="KW-1185">Reference proteome</keyword>
<name>A0A0G3BIZ2_9BURK</name>
<dbReference type="STRING" id="413882.AAW51_0640"/>
<evidence type="ECO:0000313" key="2">
    <source>
        <dbReference type="Proteomes" id="UP000035352"/>
    </source>
</evidence>
<dbReference type="AlphaFoldDB" id="A0A0G3BIZ2"/>
<sequence>MTAAAQALPLGTLDHAAPWSGRGAGRDRVASVVRGV</sequence>
<reference evidence="1 2" key="1">
    <citation type="submission" date="2015-05" db="EMBL/GenBank/DDBJ databases">
        <authorList>
            <person name="Tang B."/>
            <person name="Yu Y."/>
        </authorList>
    </citation>
    <scope>NUCLEOTIDE SEQUENCE [LARGE SCALE GENOMIC DNA]</scope>
    <source>
        <strain evidence="1 2">DSM 7029</strain>
    </source>
</reference>